<dbReference type="PATRIC" id="fig|1716141.3.peg.2131"/>
<dbReference type="EMBL" id="LOHS01000061">
    <property type="protein sequence ID" value="OAH14522.1"/>
    <property type="molecule type" value="Genomic_DNA"/>
</dbReference>
<dbReference type="STRING" id="1716141.STSP_20330"/>
<name>A0A177HU82_9ACTN</name>
<accession>A0A177HU82</accession>
<comment type="caution">
    <text evidence="1">The sequence shown here is derived from an EMBL/GenBank/DDBJ whole genome shotgun (WGS) entry which is preliminary data.</text>
</comment>
<keyword evidence="2" id="KW-1185">Reference proteome</keyword>
<gene>
    <name evidence="1" type="ORF">STSP_20330</name>
</gene>
<evidence type="ECO:0000313" key="2">
    <source>
        <dbReference type="Proteomes" id="UP000077381"/>
    </source>
</evidence>
<sequence>MTRRPGQPSAWADVPWVALIDRLEASSLCMPDMEFGIDVG</sequence>
<reference evidence="1 2" key="1">
    <citation type="submission" date="2015-12" db="EMBL/GenBank/DDBJ databases">
        <title>Genome sequence of Streptomyces sp. G25.</title>
        <authorList>
            <person name="Poehlein A."/>
            <person name="Roettig A."/>
            <person name="Hiessl S."/>
            <person name="Hauschild P."/>
            <person name="Schauer J."/>
            <person name="Madkour M.H."/>
            <person name="Al-Ansari A.M."/>
            <person name="Almakishah N.H."/>
            <person name="Steinbuechel A."/>
            <person name="Daniel R."/>
        </authorList>
    </citation>
    <scope>NUCLEOTIDE SEQUENCE [LARGE SCALE GENOMIC DNA]</scope>
    <source>
        <strain evidence="2">G25(2015)</strain>
    </source>
</reference>
<protein>
    <submittedName>
        <fullName evidence="1">Uncharacterized protein</fullName>
    </submittedName>
</protein>
<proteinExistence type="predicted"/>
<dbReference type="AlphaFoldDB" id="A0A177HU82"/>
<dbReference type="Proteomes" id="UP000077381">
    <property type="component" value="Unassembled WGS sequence"/>
</dbReference>
<organism evidence="1 2">
    <name type="scientific">Streptomyces jeddahensis</name>
    <dbReference type="NCBI Taxonomy" id="1716141"/>
    <lineage>
        <taxon>Bacteria</taxon>
        <taxon>Bacillati</taxon>
        <taxon>Actinomycetota</taxon>
        <taxon>Actinomycetes</taxon>
        <taxon>Kitasatosporales</taxon>
        <taxon>Streptomycetaceae</taxon>
        <taxon>Streptomyces</taxon>
    </lineage>
</organism>
<evidence type="ECO:0000313" key="1">
    <source>
        <dbReference type="EMBL" id="OAH14522.1"/>
    </source>
</evidence>